<dbReference type="Gene3D" id="3.10.490.10">
    <property type="entry name" value="Gamma-glutamyl cyclotransferase-like"/>
    <property type="match status" value="2"/>
</dbReference>
<name>A0A167S5T8_CALVF</name>
<feature type="active site" description="Proton acceptor" evidence="3">
    <location>
        <position position="164"/>
    </location>
</feature>
<dbReference type="Proteomes" id="UP000076738">
    <property type="component" value="Unassembled WGS sequence"/>
</dbReference>
<evidence type="ECO:0000256" key="2">
    <source>
        <dbReference type="ARBA" id="ARBA00023239"/>
    </source>
</evidence>
<feature type="compositionally biased region" description="Low complexity" evidence="5">
    <location>
        <begin position="66"/>
        <end position="84"/>
    </location>
</feature>
<organism evidence="6 7">
    <name type="scientific">Calocera viscosa (strain TUFC12733)</name>
    <dbReference type="NCBI Taxonomy" id="1330018"/>
    <lineage>
        <taxon>Eukaryota</taxon>
        <taxon>Fungi</taxon>
        <taxon>Dikarya</taxon>
        <taxon>Basidiomycota</taxon>
        <taxon>Agaricomycotina</taxon>
        <taxon>Dacrymycetes</taxon>
        <taxon>Dacrymycetales</taxon>
        <taxon>Dacrymycetaceae</taxon>
        <taxon>Calocera</taxon>
    </lineage>
</organism>
<dbReference type="InterPro" id="IPR036568">
    <property type="entry name" value="GGCT-like_sf"/>
</dbReference>
<evidence type="ECO:0000256" key="1">
    <source>
        <dbReference type="ARBA" id="ARBA00012346"/>
    </source>
</evidence>
<dbReference type="OrthoDB" id="2924818at2759"/>
<feature type="region of interest" description="Disordered" evidence="5">
    <location>
        <begin position="56"/>
        <end position="84"/>
    </location>
</feature>
<proteinExistence type="predicted"/>
<dbReference type="SUPFAM" id="SSF110857">
    <property type="entry name" value="Gamma-glutamyl cyclotransferase-like"/>
    <property type="match status" value="2"/>
</dbReference>
<keyword evidence="7" id="KW-1185">Reference proteome</keyword>
<protein>
    <recommendedName>
        <fullName evidence="1">gamma-glutamylcyclotransferase</fullName>
        <ecNumber evidence="1">4.3.2.9</ecNumber>
    </recommendedName>
</protein>
<dbReference type="InterPro" id="IPR013024">
    <property type="entry name" value="GGCT-like"/>
</dbReference>
<evidence type="ECO:0000256" key="5">
    <source>
        <dbReference type="SAM" id="MobiDB-lite"/>
    </source>
</evidence>
<feature type="binding site" evidence="4">
    <location>
        <position position="205"/>
    </location>
    <ligand>
        <name>substrate</name>
    </ligand>
</feature>
<dbReference type="EC" id="4.3.2.9" evidence="1"/>
<keyword evidence="2" id="KW-0456">Lyase</keyword>
<dbReference type="STRING" id="1330018.A0A167S5T8"/>
<feature type="region of interest" description="Disordered" evidence="5">
    <location>
        <begin position="1"/>
        <end position="36"/>
    </location>
</feature>
<reference evidence="6 7" key="1">
    <citation type="journal article" date="2016" name="Mol. Biol. Evol.">
        <title>Comparative Genomics of Early-Diverging Mushroom-Forming Fungi Provides Insights into the Origins of Lignocellulose Decay Capabilities.</title>
        <authorList>
            <person name="Nagy L.G."/>
            <person name="Riley R."/>
            <person name="Tritt A."/>
            <person name="Adam C."/>
            <person name="Daum C."/>
            <person name="Floudas D."/>
            <person name="Sun H."/>
            <person name="Yadav J.S."/>
            <person name="Pangilinan J."/>
            <person name="Larsson K.H."/>
            <person name="Matsuura K."/>
            <person name="Barry K."/>
            <person name="Labutti K."/>
            <person name="Kuo R."/>
            <person name="Ohm R.A."/>
            <person name="Bhattacharya S.S."/>
            <person name="Shirouzu T."/>
            <person name="Yoshinaga Y."/>
            <person name="Martin F.M."/>
            <person name="Grigoriev I.V."/>
            <person name="Hibbett D.S."/>
        </authorList>
    </citation>
    <scope>NUCLEOTIDE SEQUENCE [LARGE SCALE GENOMIC DNA]</scope>
    <source>
        <strain evidence="6 7">TUFC12733</strain>
    </source>
</reference>
<sequence length="393" mass="43104">MSQYSFPSYASPRRAASRTGTATGKTVVPLRAVPQPPSPIIPSPINITINTPLPASFAPPPPRAPSNPAYSPAAAATAAPTSPRTIAPGPPPRYYFAYGSNLWHRQMHARCPSSLPLGLGVLKGFKWLISARGFANIVMSAPDEVWGLVWLLSPTDEQVLDRYEGVSQRSYDKYDLAVTLLSGEEKLCLVYVDPVQAAGRPWAEYVDRMNAGLKDSPLPEAYVRDVIRPFIPAPPPPVVSIPRAQDVPVRCYFAYGPEMALRALGRLAPQARVLDTGLLPRHRWVVGVSGKPNLLPAASEVVYGVVSSLSRTDERRLDEAFNVARGEREKIWLDVQMENGRGVVRCLVYLDPRPAEGSAGEELVREMQEALWDAKLPTGWVEEVIRPRMIGLD</sequence>
<evidence type="ECO:0000313" key="6">
    <source>
        <dbReference type="EMBL" id="KZP01600.1"/>
    </source>
</evidence>
<dbReference type="GO" id="GO:0003839">
    <property type="term" value="F:gamma-glutamylcyclotransferase activity"/>
    <property type="evidence" value="ECO:0007669"/>
    <property type="project" value="UniProtKB-EC"/>
</dbReference>
<dbReference type="EMBL" id="KV417266">
    <property type="protein sequence ID" value="KZP01600.1"/>
    <property type="molecule type" value="Genomic_DNA"/>
</dbReference>
<evidence type="ECO:0000256" key="3">
    <source>
        <dbReference type="PIRSR" id="PIRSR617939-1"/>
    </source>
</evidence>
<gene>
    <name evidence="6" type="ORF">CALVIDRAFT_532377</name>
</gene>
<evidence type="ECO:0000256" key="4">
    <source>
        <dbReference type="PIRSR" id="PIRSR617939-2"/>
    </source>
</evidence>
<dbReference type="AlphaFoldDB" id="A0A167S5T8"/>
<accession>A0A167S5T8</accession>
<feature type="binding site" evidence="4">
    <location>
        <begin position="95"/>
        <end position="100"/>
    </location>
    <ligand>
        <name>substrate</name>
    </ligand>
</feature>
<dbReference type="CDD" id="cd06661">
    <property type="entry name" value="GGCT_like"/>
    <property type="match status" value="2"/>
</dbReference>
<dbReference type="PANTHER" id="PTHR12935:SF0">
    <property type="entry name" value="GAMMA-GLUTAMYLCYCLOTRANSFERASE"/>
    <property type="match status" value="1"/>
</dbReference>
<dbReference type="InterPro" id="IPR017939">
    <property type="entry name" value="G-Glutamylcylcotransferase"/>
</dbReference>
<dbReference type="PANTHER" id="PTHR12935">
    <property type="entry name" value="GAMMA-GLUTAMYLCYCLOTRANSFERASE"/>
    <property type="match status" value="1"/>
</dbReference>
<dbReference type="Pfam" id="PF13772">
    <property type="entry name" value="AIG2_2"/>
    <property type="match status" value="1"/>
</dbReference>
<evidence type="ECO:0000313" key="7">
    <source>
        <dbReference type="Proteomes" id="UP000076738"/>
    </source>
</evidence>